<dbReference type="SUPFAM" id="SSF53850">
    <property type="entry name" value="Periplasmic binding protein-like II"/>
    <property type="match status" value="1"/>
</dbReference>
<dbReference type="RefSeq" id="WP_274942982.1">
    <property type="nucleotide sequence ID" value="NZ_JANWOI010000001.1"/>
</dbReference>
<evidence type="ECO:0000256" key="2">
    <source>
        <dbReference type="ARBA" id="ARBA00023015"/>
    </source>
</evidence>
<reference evidence="7" key="2">
    <citation type="journal article" date="2023" name="Syst. Appl. Microbiol.">
        <title>Govania unica gen. nov., sp. nov., a rare biosphere bacterium that represents a novel family in the class Alphaproteobacteria.</title>
        <authorList>
            <person name="Vandamme P."/>
            <person name="Peeters C."/>
            <person name="Hettiarachchi A."/>
            <person name="Cnockaert M."/>
            <person name="Carlier A."/>
        </authorList>
    </citation>
    <scope>NUCLEOTIDE SEQUENCE</scope>
    <source>
        <strain evidence="7">LMG 31809</strain>
    </source>
</reference>
<dbReference type="FunFam" id="1.10.10.10:FF:000001">
    <property type="entry name" value="LysR family transcriptional regulator"/>
    <property type="match status" value="1"/>
</dbReference>
<dbReference type="InterPro" id="IPR036390">
    <property type="entry name" value="WH_DNA-bd_sf"/>
</dbReference>
<dbReference type="GO" id="GO:0003700">
    <property type="term" value="F:DNA-binding transcription factor activity"/>
    <property type="evidence" value="ECO:0007669"/>
    <property type="project" value="InterPro"/>
</dbReference>
<dbReference type="SUPFAM" id="SSF46785">
    <property type="entry name" value="Winged helix' DNA-binding domain"/>
    <property type="match status" value="1"/>
</dbReference>
<dbReference type="PRINTS" id="PR00039">
    <property type="entry name" value="HTHLYSR"/>
</dbReference>
<dbReference type="PROSITE" id="PS50931">
    <property type="entry name" value="HTH_LYSR"/>
    <property type="match status" value="1"/>
</dbReference>
<evidence type="ECO:0000313" key="7">
    <source>
        <dbReference type="EMBL" id="MDA5193289.1"/>
    </source>
</evidence>
<dbReference type="InterPro" id="IPR036388">
    <property type="entry name" value="WH-like_DNA-bd_sf"/>
</dbReference>
<dbReference type="GO" id="GO:0003677">
    <property type="term" value="F:DNA binding"/>
    <property type="evidence" value="ECO:0007669"/>
    <property type="project" value="UniProtKB-KW"/>
</dbReference>
<name>A0A9X3TX12_9PROT</name>
<keyword evidence="8" id="KW-1185">Reference proteome</keyword>
<dbReference type="PANTHER" id="PTHR30346:SF26">
    <property type="entry name" value="HYDROGEN PEROXIDE-INDUCIBLE GENES ACTIVATOR"/>
    <property type="match status" value="1"/>
</dbReference>
<keyword evidence="5" id="KW-0804">Transcription</keyword>
<sequence length="292" mass="32360">MNLRDLEYLVAVADQGHFGRAAEACNISQPTLSMQIKKLETNLNVQVFERGNKSVRVTRIGELILIHARAALREAKEIRRIARSHQDPWSTELTLGIFPTLAPYLLPRIVPEIMKTYPNLKLRLVEDRTPNLIERLSNGDLDMAILALPVAGDHLMSKKLFTENFELAVPNKDPLASRTSVSQLDLANRSVMLLEDGHCLRDQALEICTLVGGRENQEFRGTSLETLRQMVSAGMGVTIMPELAVQPTSGITYVPFADNPAPSRTIGLTWRKDSGEDVRAEKIGGIIAAEAE</sequence>
<evidence type="ECO:0000259" key="6">
    <source>
        <dbReference type="PROSITE" id="PS50931"/>
    </source>
</evidence>
<keyword evidence="3" id="KW-0238">DNA-binding</keyword>
<evidence type="ECO:0000256" key="5">
    <source>
        <dbReference type="ARBA" id="ARBA00023163"/>
    </source>
</evidence>
<dbReference type="CDD" id="cd08411">
    <property type="entry name" value="PBP2_OxyR"/>
    <property type="match status" value="1"/>
</dbReference>
<dbReference type="AlphaFoldDB" id="A0A9X3TX12"/>
<dbReference type="Gene3D" id="1.10.10.10">
    <property type="entry name" value="Winged helix-like DNA-binding domain superfamily/Winged helix DNA-binding domain"/>
    <property type="match status" value="1"/>
</dbReference>
<keyword evidence="4" id="KW-0010">Activator</keyword>
<dbReference type="Proteomes" id="UP001141619">
    <property type="component" value="Unassembled WGS sequence"/>
</dbReference>
<dbReference type="Pfam" id="PF00126">
    <property type="entry name" value="HTH_1"/>
    <property type="match status" value="1"/>
</dbReference>
<dbReference type="Pfam" id="PF03466">
    <property type="entry name" value="LysR_substrate"/>
    <property type="match status" value="1"/>
</dbReference>
<evidence type="ECO:0000313" key="8">
    <source>
        <dbReference type="Proteomes" id="UP001141619"/>
    </source>
</evidence>
<proteinExistence type="inferred from homology"/>
<dbReference type="PANTHER" id="PTHR30346">
    <property type="entry name" value="TRANSCRIPTIONAL DUAL REGULATOR HCAR-RELATED"/>
    <property type="match status" value="1"/>
</dbReference>
<feature type="domain" description="HTH lysR-type" evidence="6">
    <location>
        <begin position="1"/>
        <end position="58"/>
    </location>
</feature>
<comment type="caution">
    <text evidence="7">The sequence shown here is derived from an EMBL/GenBank/DDBJ whole genome shotgun (WGS) entry which is preliminary data.</text>
</comment>
<evidence type="ECO:0000256" key="4">
    <source>
        <dbReference type="ARBA" id="ARBA00023159"/>
    </source>
</evidence>
<dbReference type="EMBL" id="JANWOI010000001">
    <property type="protein sequence ID" value="MDA5193289.1"/>
    <property type="molecule type" value="Genomic_DNA"/>
</dbReference>
<keyword evidence="2" id="KW-0805">Transcription regulation</keyword>
<evidence type="ECO:0000256" key="3">
    <source>
        <dbReference type="ARBA" id="ARBA00023125"/>
    </source>
</evidence>
<protein>
    <submittedName>
        <fullName evidence="7">LysR substrate-binding domain-containing protein</fullName>
    </submittedName>
</protein>
<reference evidence="7" key="1">
    <citation type="submission" date="2022-08" db="EMBL/GenBank/DDBJ databases">
        <authorList>
            <person name="Vandamme P."/>
            <person name="Hettiarachchi A."/>
            <person name="Peeters C."/>
            <person name="Cnockaert M."/>
            <person name="Carlier A."/>
        </authorList>
    </citation>
    <scope>NUCLEOTIDE SEQUENCE</scope>
    <source>
        <strain evidence="7">LMG 31809</strain>
    </source>
</reference>
<dbReference type="InterPro" id="IPR000847">
    <property type="entry name" value="LysR_HTH_N"/>
</dbReference>
<accession>A0A9X3TX12</accession>
<comment type="similarity">
    <text evidence="1">Belongs to the LysR transcriptional regulatory family.</text>
</comment>
<organism evidence="7 8">
    <name type="scientific">Govanella unica</name>
    <dbReference type="NCBI Taxonomy" id="2975056"/>
    <lineage>
        <taxon>Bacteria</taxon>
        <taxon>Pseudomonadati</taxon>
        <taxon>Pseudomonadota</taxon>
        <taxon>Alphaproteobacteria</taxon>
        <taxon>Emcibacterales</taxon>
        <taxon>Govanellaceae</taxon>
        <taxon>Govanella</taxon>
    </lineage>
</organism>
<dbReference type="GO" id="GO:0032993">
    <property type="term" value="C:protein-DNA complex"/>
    <property type="evidence" value="ECO:0007669"/>
    <property type="project" value="TreeGrafter"/>
</dbReference>
<evidence type="ECO:0000256" key="1">
    <source>
        <dbReference type="ARBA" id="ARBA00009437"/>
    </source>
</evidence>
<dbReference type="Gene3D" id="3.40.190.10">
    <property type="entry name" value="Periplasmic binding protein-like II"/>
    <property type="match status" value="2"/>
</dbReference>
<gene>
    <name evidence="7" type="ORF">NYP16_04875</name>
</gene>
<dbReference type="InterPro" id="IPR005119">
    <property type="entry name" value="LysR_subst-bd"/>
</dbReference>